<proteinExistence type="predicted"/>
<feature type="compositionally biased region" description="Basic residues" evidence="1">
    <location>
        <begin position="15"/>
        <end position="24"/>
    </location>
</feature>
<feature type="region of interest" description="Disordered" evidence="1">
    <location>
        <begin position="1"/>
        <end position="29"/>
    </location>
</feature>
<protein>
    <submittedName>
        <fullName evidence="3">Uncharacterized protein</fullName>
    </submittedName>
</protein>
<keyword evidence="4" id="KW-1185">Reference proteome</keyword>
<name>A0A0C3GSU8_OIDMZ</name>
<gene>
    <name evidence="3" type="ORF">OIDMADRAFT_60717</name>
</gene>
<dbReference type="HOGENOM" id="CLU_667524_0_0_1"/>
<evidence type="ECO:0000256" key="2">
    <source>
        <dbReference type="SAM" id="Phobius"/>
    </source>
</evidence>
<feature type="transmembrane region" description="Helical" evidence="2">
    <location>
        <begin position="285"/>
        <end position="307"/>
    </location>
</feature>
<dbReference type="Proteomes" id="UP000054321">
    <property type="component" value="Unassembled WGS sequence"/>
</dbReference>
<dbReference type="AlphaFoldDB" id="A0A0C3GSU8"/>
<feature type="transmembrane region" description="Helical" evidence="2">
    <location>
        <begin position="382"/>
        <end position="403"/>
    </location>
</feature>
<feature type="transmembrane region" description="Helical" evidence="2">
    <location>
        <begin position="319"/>
        <end position="341"/>
    </location>
</feature>
<dbReference type="OrthoDB" id="3562959at2759"/>
<evidence type="ECO:0000313" key="4">
    <source>
        <dbReference type="Proteomes" id="UP000054321"/>
    </source>
</evidence>
<keyword evidence="2" id="KW-0812">Transmembrane</keyword>
<sequence>MPQTSIPMALVTRPQRGHSPRHHQERPDPLEYLTPEDRLLNKGSSPFKASYYIPIVICIVHLDISLLSACQQANAYKENSNFSPNELSFIESRIPSVEVSEFFKSHSSFRSDIELKEAIEAYVDGLSKEKLLERLRSQGTIPFWTKMVIQYVNFGILTLDRTKIARADGNEVEVHENEFRRAVQELEAVYKCSLEFRDAIRVAAAKSEVDETSLGILKKRMDALNENFILMKRTLSGKLVGKPDETLMYPGDKWWQPPEPGPEFKDKDPKNVVDAFAPTWVQTTLTFLVPAISLLSCIPAALSFISATNEIGTARDADFFQLISSSAMAVLGLLTMMIPTFSSKTKLGKMAWFWTWILAGYSGVCAIVSIPLYLVIPTQWSAAVAFSGSVAQGLVTLQLMYAIEG</sequence>
<dbReference type="EMBL" id="KN832890">
    <property type="protein sequence ID" value="KIM94389.1"/>
    <property type="molecule type" value="Genomic_DNA"/>
</dbReference>
<keyword evidence="2" id="KW-1133">Transmembrane helix</keyword>
<keyword evidence="2" id="KW-0472">Membrane</keyword>
<accession>A0A0C3GSU8</accession>
<reference evidence="3 4" key="1">
    <citation type="submission" date="2014-04" db="EMBL/GenBank/DDBJ databases">
        <authorList>
            <consortium name="DOE Joint Genome Institute"/>
            <person name="Kuo A."/>
            <person name="Martino E."/>
            <person name="Perotto S."/>
            <person name="Kohler A."/>
            <person name="Nagy L.G."/>
            <person name="Floudas D."/>
            <person name="Copeland A."/>
            <person name="Barry K.W."/>
            <person name="Cichocki N."/>
            <person name="Veneault-Fourrey C."/>
            <person name="LaButti K."/>
            <person name="Lindquist E.A."/>
            <person name="Lipzen A."/>
            <person name="Lundell T."/>
            <person name="Morin E."/>
            <person name="Murat C."/>
            <person name="Sun H."/>
            <person name="Tunlid A."/>
            <person name="Henrissat B."/>
            <person name="Grigoriev I.V."/>
            <person name="Hibbett D.S."/>
            <person name="Martin F."/>
            <person name="Nordberg H.P."/>
            <person name="Cantor M.N."/>
            <person name="Hua S.X."/>
        </authorList>
    </citation>
    <scope>NUCLEOTIDE SEQUENCE [LARGE SCALE GENOMIC DNA]</scope>
    <source>
        <strain evidence="3 4">Zn</strain>
    </source>
</reference>
<dbReference type="InParanoid" id="A0A0C3GSU8"/>
<evidence type="ECO:0000313" key="3">
    <source>
        <dbReference type="EMBL" id="KIM94389.1"/>
    </source>
</evidence>
<organism evidence="3 4">
    <name type="scientific">Oidiodendron maius (strain Zn)</name>
    <dbReference type="NCBI Taxonomy" id="913774"/>
    <lineage>
        <taxon>Eukaryota</taxon>
        <taxon>Fungi</taxon>
        <taxon>Dikarya</taxon>
        <taxon>Ascomycota</taxon>
        <taxon>Pezizomycotina</taxon>
        <taxon>Leotiomycetes</taxon>
        <taxon>Leotiomycetes incertae sedis</taxon>
        <taxon>Myxotrichaceae</taxon>
        <taxon>Oidiodendron</taxon>
    </lineage>
</organism>
<reference evidence="4" key="2">
    <citation type="submission" date="2015-01" db="EMBL/GenBank/DDBJ databases">
        <title>Evolutionary Origins and Diversification of the Mycorrhizal Mutualists.</title>
        <authorList>
            <consortium name="DOE Joint Genome Institute"/>
            <consortium name="Mycorrhizal Genomics Consortium"/>
            <person name="Kohler A."/>
            <person name="Kuo A."/>
            <person name="Nagy L.G."/>
            <person name="Floudas D."/>
            <person name="Copeland A."/>
            <person name="Barry K.W."/>
            <person name="Cichocki N."/>
            <person name="Veneault-Fourrey C."/>
            <person name="LaButti K."/>
            <person name="Lindquist E.A."/>
            <person name="Lipzen A."/>
            <person name="Lundell T."/>
            <person name="Morin E."/>
            <person name="Murat C."/>
            <person name="Riley R."/>
            <person name="Ohm R."/>
            <person name="Sun H."/>
            <person name="Tunlid A."/>
            <person name="Henrissat B."/>
            <person name="Grigoriev I.V."/>
            <person name="Hibbett D.S."/>
            <person name="Martin F."/>
        </authorList>
    </citation>
    <scope>NUCLEOTIDE SEQUENCE [LARGE SCALE GENOMIC DNA]</scope>
    <source>
        <strain evidence="4">Zn</strain>
    </source>
</reference>
<evidence type="ECO:0000256" key="1">
    <source>
        <dbReference type="SAM" id="MobiDB-lite"/>
    </source>
</evidence>
<feature type="transmembrane region" description="Helical" evidence="2">
    <location>
        <begin position="353"/>
        <end position="376"/>
    </location>
</feature>